<protein>
    <submittedName>
        <fullName evidence="2">Uncharacterized protein</fullName>
    </submittedName>
</protein>
<feature type="coiled-coil region" evidence="1">
    <location>
        <begin position="22"/>
        <end position="49"/>
    </location>
</feature>
<dbReference type="RefSeq" id="WP_200436158.1">
    <property type="nucleotide sequence ID" value="NZ_CP175764.1"/>
</dbReference>
<evidence type="ECO:0000256" key="1">
    <source>
        <dbReference type="SAM" id="Coils"/>
    </source>
</evidence>
<evidence type="ECO:0000313" key="2">
    <source>
        <dbReference type="EMBL" id="MBK3428763.1"/>
    </source>
</evidence>
<name>A0A8I1I3D9_9CORY</name>
<organism evidence="2 3">
    <name type="scientific">Corynebacterium tuberculostearicum</name>
    <dbReference type="NCBI Taxonomy" id="38304"/>
    <lineage>
        <taxon>Bacteria</taxon>
        <taxon>Bacillati</taxon>
        <taxon>Actinomycetota</taxon>
        <taxon>Actinomycetes</taxon>
        <taxon>Mycobacteriales</taxon>
        <taxon>Corynebacteriaceae</taxon>
        <taxon>Corynebacterium</taxon>
    </lineage>
</organism>
<dbReference type="Proteomes" id="UP000603369">
    <property type="component" value="Unassembled WGS sequence"/>
</dbReference>
<evidence type="ECO:0000313" key="3">
    <source>
        <dbReference type="Proteomes" id="UP000603369"/>
    </source>
</evidence>
<dbReference type="EMBL" id="JAEHFL010000014">
    <property type="protein sequence ID" value="MBK3428763.1"/>
    <property type="molecule type" value="Genomic_DNA"/>
</dbReference>
<accession>A0A8I1I3D9</accession>
<sequence length="53" mass="5838">MAVKPHDFRAVKEPVEIDAEVAEILGEDAADLAAEVDQLDRAHNVLRDALQEN</sequence>
<dbReference type="AlphaFoldDB" id="A0A8I1I3D9"/>
<reference evidence="2 3" key="1">
    <citation type="submission" date="2020-12" db="EMBL/GenBank/DDBJ databases">
        <title>Draft genome sequence of the commensal strain Corynebacterium tuberculostearicum MFP09/CIP 102622 isolated from human skin.</title>
        <authorList>
            <person name="Boukerb A.M."/>
            <person name="Janvier X."/>
            <person name="Feuilloley M.G.J."/>
            <person name="Groboillot A."/>
        </authorList>
    </citation>
    <scope>NUCLEOTIDE SEQUENCE [LARGE SCALE GENOMIC DNA]</scope>
    <source>
        <strain evidence="2 3">CIP 102622</strain>
    </source>
</reference>
<proteinExistence type="predicted"/>
<gene>
    <name evidence="2" type="ORF">JDP02_09630</name>
</gene>
<keyword evidence="1" id="KW-0175">Coiled coil</keyword>
<comment type="caution">
    <text evidence="2">The sequence shown here is derived from an EMBL/GenBank/DDBJ whole genome shotgun (WGS) entry which is preliminary data.</text>
</comment>
<keyword evidence="3" id="KW-1185">Reference proteome</keyword>